<dbReference type="SUPFAM" id="SSF57903">
    <property type="entry name" value="FYVE/PHD zinc finger"/>
    <property type="match status" value="1"/>
</dbReference>
<reference evidence="7" key="2">
    <citation type="submission" date="2011-02" db="EMBL/GenBank/DDBJ databases">
        <authorList>
            <person name="MacLean D."/>
        </authorList>
    </citation>
    <scope>NUCLEOTIDE SEQUENCE</scope>
</reference>
<dbReference type="HOGENOM" id="CLU_513399_0_0_1"/>
<keyword evidence="3" id="KW-0862">Zinc</keyword>
<dbReference type="InterPro" id="IPR019786">
    <property type="entry name" value="Zinc_finger_PHD-type_CS"/>
</dbReference>
<organism evidence="7">
    <name type="scientific">Albugo laibachii Nc14</name>
    <dbReference type="NCBI Taxonomy" id="890382"/>
    <lineage>
        <taxon>Eukaryota</taxon>
        <taxon>Sar</taxon>
        <taxon>Stramenopiles</taxon>
        <taxon>Oomycota</taxon>
        <taxon>Peronosporomycetes</taxon>
        <taxon>Albuginales</taxon>
        <taxon>Albuginaceae</taxon>
        <taxon>Albugo</taxon>
    </lineage>
</organism>
<dbReference type="AlphaFoldDB" id="F0W140"/>
<evidence type="ECO:0000256" key="4">
    <source>
        <dbReference type="PROSITE-ProRule" id="PRU00146"/>
    </source>
</evidence>
<dbReference type="EMBL" id="FR824051">
    <property type="protein sequence ID" value="CCA14764.1"/>
    <property type="molecule type" value="Genomic_DNA"/>
</dbReference>
<keyword evidence="1" id="KW-0479">Metal-binding</keyword>
<dbReference type="InterPro" id="IPR011011">
    <property type="entry name" value="Znf_FYVE_PHD"/>
</dbReference>
<dbReference type="PROSITE" id="PS50016">
    <property type="entry name" value="ZF_PHD_2"/>
    <property type="match status" value="1"/>
</dbReference>
<dbReference type="InterPro" id="IPR040684">
    <property type="entry name" value="HMUDK_hel"/>
</dbReference>
<feature type="domain" description="PHD-type" evidence="6">
    <location>
        <begin position="453"/>
        <end position="501"/>
    </location>
</feature>
<evidence type="ECO:0000256" key="3">
    <source>
        <dbReference type="ARBA" id="ARBA00022833"/>
    </source>
</evidence>
<dbReference type="GO" id="GO:0008270">
    <property type="term" value="F:zinc ion binding"/>
    <property type="evidence" value="ECO:0007669"/>
    <property type="project" value="UniProtKB-KW"/>
</dbReference>
<protein>
    <submittedName>
        <fullName evidence="7">Uncharacterized protein AlNc14C6G819</fullName>
    </submittedName>
</protein>
<dbReference type="Pfam" id="PF18723">
    <property type="entry name" value="HMUDK_hel"/>
    <property type="match status" value="1"/>
</dbReference>
<evidence type="ECO:0000256" key="1">
    <source>
        <dbReference type="ARBA" id="ARBA00022723"/>
    </source>
</evidence>
<sequence>MVDDDNFIISEWFNAAHSKLNVYDDEFAYMDKLPVALSNQSGKHKNSNTVDINKISDQSSRSRQPEPCNTIDLTVKSAEEAPTPTFCFVCNYPDPEYMSTNLVQSAPSVPVCSVNCESVYLAREGYTAPETSRKRQRRENEPKTLSTALITNARSWWMGALSFYDFIYQRHGMWHCYTMGCNQPKVDDCLQQYWTWNVYRLLDRSTAYLRKHVVILQKTRKQLSLREVLWMAVVFRFCNNLENIDTLGGIPATEEFDRFKVKVLEKGIQTIERGWYTDGSITMTDFLDVIQAFLKDLDVLAARIGSCTSVEEAFRVLSEFQNNALGACTCWQVIADLLTFELLTRIEDTNDFVWLSEDAKASLVHIYGKHRARSSHLVDLAKTLQKRQVQGFKALNVTFPYFQGQKLDLIDIAHALHGFNQYRSIKQYEQAKAEGTAHAIPRLYNSRSYFLDAESCSICSNSENDEALVLCDLCHRIFHKYCINLSVLPLASWICTSCTSLYGYPNEGEIAGKEVIEVD</sequence>
<dbReference type="PROSITE" id="PS01359">
    <property type="entry name" value="ZF_PHD_1"/>
    <property type="match status" value="1"/>
</dbReference>
<evidence type="ECO:0000256" key="5">
    <source>
        <dbReference type="SAM" id="MobiDB-lite"/>
    </source>
</evidence>
<evidence type="ECO:0000313" key="7">
    <source>
        <dbReference type="EMBL" id="CCA14764.1"/>
    </source>
</evidence>
<proteinExistence type="predicted"/>
<evidence type="ECO:0000256" key="2">
    <source>
        <dbReference type="ARBA" id="ARBA00022771"/>
    </source>
</evidence>
<feature type="compositionally biased region" description="Polar residues" evidence="5">
    <location>
        <begin position="40"/>
        <end position="62"/>
    </location>
</feature>
<keyword evidence="2 4" id="KW-0863">Zinc-finger</keyword>
<dbReference type="InterPro" id="IPR001965">
    <property type="entry name" value="Znf_PHD"/>
</dbReference>
<evidence type="ECO:0000259" key="6">
    <source>
        <dbReference type="PROSITE" id="PS50016"/>
    </source>
</evidence>
<dbReference type="InterPro" id="IPR019787">
    <property type="entry name" value="Znf_PHD-finger"/>
</dbReference>
<accession>F0W140</accession>
<dbReference type="SMART" id="SM00249">
    <property type="entry name" value="PHD"/>
    <property type="match status" value="1"/>
</dbReference>
<name>F0W140_9STRA</name>
<feature type="region of interest" description="Disordered" evidence="5">
    <location>
        <begin position="40"/>
        <end position="68"/>
    </location>
</feature>
<dbReference type="InterPro" id="IPR013083">
    <property type="entry name" value="Znf_RING/FYVE/PHD"/>
</dbReference>
<reference evidence="7" key="1">
    <citation type="journal article" date="2011" name="PLoS Biol.">
        <title>Gene gain and loss during evolution of obligate parasitism in the white rust pathogen of Arabidopsis thaliana.</title>
        <authorList>
            <person name="Kemen E."/>
            <person name="Gardiner A."/>
            <person name="Schultz-Larsen T."/>
            <person name="Kemen A.C."/>
            <person name="Balmuth A.L."/>
            <person name="Robert-Seilaniantz A."/>
            <person name="Bailey K."/>
            <person name="Holub E."/>
            <person name="Studholme D.J."/>
            <person name="Maclean D."/>
            <person name="Jones J.D."/>
        </authorList>
    </citation>
    <scope>NUCLEOTIDE SEQUENCE</scope>
</reference>
<dbReference type="Gene3D" id="3.30.40.10">
    <property type="entry name" value="Zinc/RING finger domain, C3HC4 (zinc finger)"/>
    <property type="match status" value="1"/>
</dbReference>
<gene>
    <name evidence="7" type="primary">AlNc14C6G819</name>
    <name evidence="7" type="ORF">ALNC14_009070</name>
</gene>
<dbReference type="Pfam" id="PF00628">
    <property type="entry name" value="PHD"/>
    <property type="match status" value="1"/>
</dbReference>